<proteinExistence type="predicted"/>
<name>A0A9J6B5G1_SOLCO</name>
<dbReference type="Proteomes" id="UP000824120">
    <property type="component" value="Chromosome 1"/>
</dbReference>
<dbReference type="AlphaFoldDB" id="A0A9J6B5G1"/>
<reference evidence="1 2" key="1">
    <citation type="submission" date="2020-09" db="EMBL/GenBank/DDBJ databases">
        <title>De no assembly of potato wild relative species, Solanum commersonii.</title>
        <authorList>
            <person name="Cho K."/>
        </authorList>
    </citation>
    <scope>NUCLEOTIDE SEQUENCE [LARGE SCALE GENOMIC DNA]</scope>
    <source>
        <strain evidence="1">LZ3.2</strain>
        <tissue evidence="1">Leaf</tissue>
    </source>
</reference>
<gene>
    <name evidence="1" type="ORF">H5410_003691</name>
</gene>
<accession>A0A9J6B5G1</accession>
<dbReference type="EMBL" id="JACXVP010000001">
    <property type="protein sequence ID" value="KAG5631974.1"/>
    <property type="molecule type" value="Genomic_DNA"/>
</dbReference>
<evidence type="ECO:0000313" key="2">
    <source>
        <dbReference type="Proteomes" id="UP000824120"/>
    </source>
</evidence>
<organism evidence="1 2">
    <name type="scientific">Solanum commersonii</name>
    <name type="common">Commerson's wild potato</name>
    <name type="synonym">Commerson's nightshade</name>
    <dbReference type="NCBI Taxonomy" id="4109"/>
    <lineage>
        <taxon>Eukaryota</taxon>
        <taxon>Viridiplantae</taxon>
        <taxon>Streptophyta</taxon>
        <taxon>Embryophyta</taxon>
        <taxon>Tracheophyta</taxon>
        <taxon>Spermatophyta</taxon>
        <taxon>Magnoliopsida</taxon>
        <taxon>eudicotyledons</taxon>
        <taxon>Gunneridae</taxon>
        <taxon>Pentapetalae</taxon>
        <taxon>asterids</taxon>
        <taxon>lamiids</taxon>
        <taxon>Solanales</taxon>
        <taxon>Solanaceae</taxon>
        <taxon>Solanoideae</taxon>
        <taxon>Solaneae</taxon>
        <taxon>Solanum</taxon>
    </lineage>
</organism>
<sequence length="127" mass="15005">MDAEMVDQDVLNLKFVCEVESFGQALKPPIIYILIKMTKEEKYLEPNLLDIQLDEKHEETMLMSHLDHSPVTDQCGNDRDNDYERVDLKDVVKEYSCFNIIFNGMIIDSKVLPLFWTKYYDVYRTTN</sequence>
<comment type="caution">
    <text evidence="1">The sequence shown here is derived from an EMBL/GenBank/DDBJ whole genome shotgun (WGS) entry which is preliminary data.</text>
</comment>
<protein>
    <submittedName>
        <fullName evidence="1">Uncharacterized protein</fullName>
    </submittedName>
</protein>
<keyword evidence="2" id="KW-1185">Reference proteome</keyword>
<evidence type="ECO:0000313" key="1">
    <source>
        <dbReference type="EMBL" id="KAG5631974.1"/>
    </source>
</evidence>